<dbReference type="Gene3D" id="3.30.565.10">
    <property type="entry name" value="Histidine kinase-like ATPase, C-terminal domain"/>
    <property type="match status" value="1"/>
</dbReference>
<evidence type="ECO:0000313" key="2">
    <source>
        <dbReference type="Proteomes" id="UP001601444"/>
    </source>
</evidence>
<keyword evidence="2" id="KW-1185">Reference proteome</keyword>
<sequence>MQADWQFEVPTTGSRYLPPDARYMEALTSQGYGFEAAVADLVDNSIDAGARDVVVHFLRDGDDLLSLLIIDDGRGMSEEELDVAMTVGGRRDYADDALGMFGTGLKSASLSQASSLTVVSRTRKSRPAGRRWAMERARADFQCDIVDPGYAQSLIDRYHGCPITWQGTVIRWDGVKDFPRNVGSAQTGRYLDRTIARLGLHLGVQLHRFLSRDDFHITIAVEDVRTGDIYANFGVVALDPFGYPVSGHPDYPRVFAAELAGIGRVELTAHIWPPKSSLSEYKAFGSVLDRQGFYFYRNQRVVQAGGWNTFRQPEQHLALARVDVNLPADIGDTFRLTVKKEGVEVSPEFTAALEKAVDDRGRTFADYLTDAQHVYREARRRAGAVRKPVIPAGRGFAAPLRETLDEELPALPGEDPIAVEWRKLSDDVFFDIDRDTRTLALNRRYRTALNGGRRATPDDAPMVKALMYFLVQEVFGKEFNGPRTRDNLQLWQSVLLAAARAEFDQADA</sequence>
<dbReference type="SUPFAM" id="SSF55874">
    <property type="entry name" value="ATPase domain of HSP90 chaperone/DNA topoisomerase II/histidine kinase"/>
    <property type="match status" value="1"/>
</dbReference>
<dbReference type="EMBL" id="JBIAMX010000013">
    <property type="protein sequence ID" value="MFF0545339.1"/>
    <property type="molecule type" value="Genomic_DNA"/>
</dbReference>
<name>A0ABW6PSK1_9NOCA</name>
<evidence type="ECO:0000313" key="1">
    <source>
        <dbReference type="EMBL" id="MFF0545339.1"/>
    </source>
</evidence>
<protein>
    <submittedName>
        <fullName evidence="1">ATP-binding protein</fullName>
    </submittedName>
</protein>
<dbReference type="RefSeq" id="WP_043655290.1">
    <property type="nucleotide sequence ID" value="NZ_JBIAMX010000013.1"/>
</dbReference>
<dbReference type="InterPro" id="IPR036890">
    <property type="entry name" value="HATPase_C_sf"/>
</dbReference>
<reference evidence="1 2" key="1">
    <citation type="submission" date="2024-10" db="EMBL/GenBank/DDBJ databases">
        <title>The Natural Products Discovery Center: Release of the First 8490 Sequenced Strains for Exploring Actinobacteria Biosynthetic Diversity.</title>
        <authorList>
            <person name="Kalkreuter E."/>
            <person name="Kautsar S.A."/>
            <person name="Yang D."/>
            <person name="Bader C.D."/>
            <person name="Teijaro C.N."/>
            <person name="Fluegel L."/>
            <person name="Davis C.M."/>
            <person name="Simpson J.R."/>
            <person name="Lauterbach L."/>
            <person name="Steele A.D."/>
            <person name="Gui C."/>
            <person name="Meng S."/>
            <person name="Li G."/>
            <person name="Viehrig K."/>
            <person name="Ye F."/>
            <person name="Su P."/>
            <person name="Kiefer A.F."/>
            <person name="Nichols A."/>
            <person name="Cepeda A.J."/>
            <person name="Yan W."/>
            <person name="Fan B."/>
            <person name="Jiang Y."/>
            <person name="Adhikari A."/>
            <person name="Zheng C.-J."/>
            <person name="Schuster L."/>
            <person name="Cowan T.M."/>
            <person name="Smanski M.J."/>
            <person name="Chevrette M.G."/>
            <person name="De Carvalho L.P.S."/>
            <person name="Shen B."/>
        </authorList>
    </citation>
    <scope>NUCLEOTIDE SEQUENCE [LARGE SCALE GENOMIC DNA]</scope>
    <source>
        <strain evidence="1 2">NPDC004045</strain>
    </source>
</reference>
<organism evidence="1 2">
    <name type="scientific">Nocardia thailandica</name>
    <dbReference type="NCBI Taxonomy" id="257275"/>
    <lineage>
        <taxon>Bacteria</taxon>
        <taxon>Bacillati</taxon>
        <taxon>Actinomycetota</taxon>
        <taxon>Actinomycetes</taxon>
        <taxon>Mycobacteriales</taxon>
        <taxon>Nocardiaceae</taxon>
        <taxon>Nocardia</taxon>
    </lineage>
</organism>
<dbReference type="GO" id="GO:0005524">
    <property type="term" value="F:ATP binding"/>
    <property type="evidence" value="ECO:0007669"/>
    <property type="project" value="UniProtKB-KW"/>
</dbReference>
<gene>
    <name evidence="1" type="ORF">ACFYTF_21130</name>
</gene>
<comment type="caution">
    <text evidence="1">The sequence shown here is derived from an EMBL/GenBank/DDBJ whole genome shotgun (WGS) entry which is preliminary data.</text>
</comment>
<keyword evidence="1" id="KW-0547">Nucleotide-binding</keyword>
<dbReference type="Pfam" id="PF13589">
    <property type="entry name" value="HATPase_c_3"/>
    <property type="match status" value="1"/>
</dbReference>
<keyword evidence="1" id="KW-0067">ATP-binding</keyword>
<accession>A0ABW6PSK1</accession>
<proteinExistence type="predicted"/>
<dbReference type="Proteomes" id="UP001601444">
    <property type="component" value="Unassembled WGS sequence"/>
</dbReference>